<dbReference type="PANTHER" id="PTHR33205:SF1">
    <property type="entry name" value="TRANSMEMBRANE PROTEIN"/>
    <property type="match status" value="1"/>
</dbReference>
<accession>A0A2P5WJI0</accession>
<dbReference type="PANTHER" id="PTHR33205">
    <property type="entry name" value="TRANSMEMBRANE PROTEIN"/>
    <property type="match status" value="1"/>
</dbReference>
<dbReference type="Proteomes" id="UP000239757">
    <property type="component" value="Unassembled WGS sequence"/>
</dbReference>
<feature type="region of interest" description="Disordered" evidence="1">
    <location>
        <begin position="239"/>
        <end position="276"/>
    </location>
</feature>
<evidence type="ECO:0000313" key="3">
    <source>
        <dbReference type="Proteomes" id="UP000239757"/>
    </source>
</evidence>
<dbReference type="OrthoDB" id="1925485at2759"/>
<dbReference type="EMBL" id="KZ667381">
    <property type="protein sequence ID" value="PPR91249.1"/>
    <property type="molecule type" value="Genomic_DNA"/>
</dbReference>
<feature type="region of interest" description="Disordered" evidence="1">
    <location>
        <begin position="171"/>
        <end position="190"/>
    </location>
</feature>
<name>A0A2P5WJI0_GOSBA</name>
<proteinExistence type="predicted"/>
<dbReference type="AlphaFoldDB" id="A0A2P5WJI0"/>
<evidence type="ECO:0000256" key="1">
    <source>
        <dbReference type="SAM" id="MobiDB-lite"/>
    </source>
</evidence>
<feature type="region of interest" description="Disordered" evidence="1">
    <location>
        <begin position="607"/>
        <end position="633"/>
    </location>
</feature>
<reference evidence="2 3" key="1">
    <citation type="submission" date="2015-01" db="EMBL/GenBank/DDBJ databases">
        <title>Genome of allotetraploid Gossypium barbadense reveals genomic plasticity and fiber elongation in cotton evolution.</title>
        <authorList>
            <person name="Chen X."/>
            <person name="Liu X."/>
            <person name="Zhao B."/>
            <person name="Zheng H."/>
            <person name="Hu Y."/>
            <person name="Lu G."/>
            <person name="Yang C."/>
            <person name="Chen J."/>
            <person name="Shan C."/>
            <person name="Zhang L."/>
            <person name="Zhou Y."/>
            <person name="Wang L."/>
            <person name="Guo W."/>
            <person name="Bai Y."/>
            <person name="Ruan J."/>
            <person name="Shangguan X."/>
            <person name="Mao Y."/>
            <person name="Jiang J."/>
            <person name="Zhu Y."/>
            <person name="Lei J."/>
            <person name="Kang H."/>
            <person name="Chen S."/>
            <person name="He X."/>
            <person name="Wang R."/>
            <person name="Wang Y."/>
            <person name="Chen J."/>
            <person name="Wang L."/>
            <person name="Yu S."/>
            <person name="Wang B."/>
            <person name="Wei J."/>
            <person name="Song S."/>
            <person name="Lu X."/>
            <person name="Gao Z."/>
            <person name="Gu W."/>
            <person name="Deng X."/>
            <person name="Ma D."/>
            <person name="Wang S."/>
            <person name="Liang W."/>
            <person name="Fang L."/>
            <person name="Cai C."/>
            <person name="Zhu X."/>
            <person name="Zhou B."/>
            <person name="Zhang Y."/>
            <person name="Chen Z."/>
            <person name="Xu S."/>
            <person name="Zhu R."/>
            <person name="Wang S."/>
            <person name="Zhang T."/>
            <person name="Zhao G."/>
        </authorList>
    </citation>
    <scope>NUCLEOTIDE SEQUENCE [LARGE SCALE GENOMIC DNA]</scope>
    <source>
        <strain evidence="3">cv. Xinhai21</strain>
        <tissue evidence="2">Leaf</tissue>
    </source>
</reference>
<feature type="compositionally biased region" description="Basic and acidic residues" evidence="1">
    <location>
        <begin position="181"/>
        <end position="190"/>
    </location>
</feature>
<organism evidence="2 3">
    <name type="scientific">Gossypium barbadense</name>
    <name type="common">Sea Island cotton</name>
    <name type="synonym">Hibiscus barbadensis</name>
    <dbReference type="NCBI Taxonomy" id="3634"/>
    <lineage>
        <taxon>Eukaryota</taxon>
        <taxon>Viridiplantae</taxon>
        <taxon>Streptophyta</taxon>
        <taxon>Embryophyta</taxon>
        <taxon>Tracheophyta</taxon>
        <taxon>Spermatophyta</taxon>
        <taxon>Magnoliopsida</taxon>
        <taxon>eudicotyledons</taxon>
        <taxon>Gunneridae</taxon>
        <taxon>Pentapetalae</taxon>
        <taxon>rosids</taxon>
        <taxon>malvids</taxon>
        <taxon>Malvales</taxon>
        <taxon>Malvaceae</taxon>
        <taxon>Malvoideae</taxon>
        <taxon>Gossypium</taxon>
    </lineage>
</organism>
<protein>
    <submittedName>
        <fullName evidence="2">Uncharacterized protein</fullName>
    </submittedName>
</protein>
<feature type="compositionally biased region" description="Basic residues" evidence="1">
    <location>
        <begin position="622"/>
        <end position="633"/>
    </location>
</feature>
<gene>
    <name evidence="2" type="ORF">GOBAR_AA29430</name>
</gene>
<evidence type="ECO:0000313" key="2">
    <source>
        <dbReference type="EMBL" id="PPR91249.1"/>
    </source>
</evidence>
<sequence>MIEATTSPQAYQRLGLGPPPRPASVHALSRSVNRLSLFHIRPGCIAGPHPLPSRQFQALFDSLFKVLFIFPSRYLIAIALRGATGAPFQGTWAQSAAEDASPDYNSNAGGAQFSSWAFPGSLAVTRGILGLDRQTRTTLNEVAYSITTDRHDDYAVEDSNLGQPLAMSAREANFRPQSNRVPRDREGRQDWSLRHAGMVTGDDQPAPPPMLYTTHSRVALLGRFSGLLATSWAANRPRRRYANTSPDHSIGRSDGRQIAPPTKNGHAPPPIESRKSSQSVNPYYVWTCGDTLVKWPGKLAILTACHTYRGSATLKFLMGPDSRFRYLSNLCSHIARTPGLVDSRSVWTITEFEGTGFSGIREILRSVPPSGGTSINRPTPEQAIALIGLFSEVVDSCRGTTQFNSASEVRTTTGRQLRKFKVGTLAFWGRRVEMRDQPYEGILPRVKNPGYTGGVGGTLPPGFYVTERTAERPGKKDKVLTCRSVRDYYAGGTTRPIKARSASPAVGTSRPVLTVRRTGRPTPKSNYELFNCNNLNIRYWSWNYRGCWHQTCPPMDPPFLRDVDTAWLSTCHMSNEEAITEHEHHPCQETKCIGIERQGPKPYSEKYFPHPKARTSTSAPTRPHRFKGAHSRHRARLWSTMQPKGHEMEKGRQHIHNSIWLRQLRMQARAWQGQGADGSPTWEAQGVPNMTGENGQAKLEPIAMHKPPQEIFARYRELGPGVVGYISMGTGLTGRKIITLATSAGDRPTTVRESLRDNSTLMGAEDAPYLRLEGGHVGSA</sequence>